<evidence type="ECO:0000313" key="4">
    <source>
        <dbReference type="Proteomes" id="UP000553034"/>
    </source>
</evidence>
<comment type="caution">
    <text evidence="3">The sequence shown here is derived from an EMBL/GenBank/DDBJ whole genome shotgun (WGS) entry which is preliminary data.</text>
</comment>
<feature type="transmembrane region" description="Helical" evidence="1">
    <location>
        <begin position="538"/>
        <end position="556"/>
    </location>
</feature>
<feature type="transmembrane region" description="Helical" evidence="1">
    <location>
        <begin position="458"/>
        <end position="475"/>
    </location>
</feature>
<keyword evidence="4" id="KW-1185">Reference proteome</keyword>
<accession>A0A840EIR2</accession>
<proteinExistence type="predicted"/>
<dbReference type="Pfam" id="PF04389">
    <property type="entry name" value="Peptidase_M28"/>
    <property type="match status" value="1"/>
</dbReference>
<dbReference type="EMBL" id="JACIFO010000002">
    <property type="protein sequence ID" value="MBB4118269.1"/>
    <property type="molecule type" value="Genomic_DNA"/>
</dbReference>
<feature type="transmembrane region" description="Helical" evidence="1">
    <location>
        <begin position="434"/>
        <end position="452"/>
    </location>
</feature>
<feature type="domain" description="Peptidase M28" evidence="2">
    <location>
        <begin position="100"/>
        <end position="294"/>
    </location>
</feature>
<reference evidence="3 4" key="1">
    <citation type="submission" date="2020-08" db="EMBL/GenBank/DDBJ databases">
        <title>Genomic Encyclopedia of Type Strains, Phase IV (KMG-IV): sequencing the most valuable type-strain genomes for metagenomic binning, comparative biology and taxonomic classification.</title>
        <authorList>
            <person name="Goeker M."/>
        </authorList>
    </citation>
    <scope>NUCLEOTIDE SEQUENCE [LARGE SCALE GENOMIC DNA]</scope>
    <source>
        <strain evidence="3 4">DSM 29568</strain>
    </source>
</reference>
<organism evidence="3 4">
    <name type="scientific">Mesonia hippocampi</name>
    <dbReference type="NCBI Taxonomy" id="1628250"/>
    <lineage>
        <taxon>Bacteria</taxon>
        <taxon>Pseudomonadati</taxon>
        <taxon>Bacteroidota</taxon>
        <taxon>Flavobacteriia</taxon>
        <taxon>Flavobacteriales</taxon>
        <taxon>Flavobacteriaceae</taxon>
        <taxon>Mesonia</taxon>
    </lineage>
</organism>
<sequence>MRTFTKFLIFIALGTLIYLSFSTLTPTKNYYGSDKAENFSLTRALQHVKKVAQEPHSIGTEAHSKVRNYLVQELQKLDLEVHTQKAYNLNASGIFTAPQNIIAKIPGTNPSSNNDLLVLTHYDSAVHSSYGASDAASGLAVILEGIRTLKVQQKNFKNNIIICFSDAEEIGLNGAEIFVKKHPWAENIGLVINFEARGSGGPSNTIIETNTGNAKLVEAFQNADIPYPLATSLMYSVYKVLPNSTDATVFRENKNIPSFFFAFIDDHYDYHTANDTYERLDRKSLAHQASYFLHMIPYFANTDLKSLTTKEDYVYFNFPIAHFVKYPFSYITPMVFLAWIGFIGLIIYGFRKNKLSVRGIGKGFLNFGLALLTLVFVGVFGWKLMLLLNPEYVENLQGFTSNGHAYIAMFVCLSIAIIFFIYRKKFKNPTDRNSYFITPLFLWLLINTGIAIYFKGAAYFIIPVFFALFSLWILFRQKQPNPWLLLLLGIPAIFIFSPLIQFFPIALGLKMLSITTLLCLLLFGLLWPIFANYNKKHFISFMALMACGFFFIKAQTKASFSEENQKPNSLVYLADINKTKAYWCSYDQILDTYTKRFLTEESLMQNTDNRVFHSKYNSGFTFAQPTEYINIPKAYIEIKSDVDSINKGYTNYRLKILPKRNINRMELLLDRNDTLTKVKANGETQKQLPAKAYKSFLTYYAVDKDTLNLSFSLKNNKPAKLSIYEASNDLLDNPWVHVPPRNKDMMPKPFVLNDAIITKQEIALP</sequence>
<feature type="transmembrane region" description="Helical" evidence="1">
    <location>
        <begin position="330"/>
        <end position="351"/>
    </location>
</feature>
<dbReference type="PANTHER" id="PTHR12147:SF26">
    <property type="entry name" value="PEPTIDASE M28 DOMAIN-CONTAINING PROTEIN"/>
    <property type="match status" value="1"/>
</dbReference>
<name>A0A840EIR2_9FLAO</name>
<evidence type="ECO:0000256" key="1">
    <source>
        <dbReference type="SAM" id="Phobius"/>
    </source>
</evidence>
<feature type="transmembrane region" description="Helical" evidence="1">
    <location>
        <begin position="482"/>
        <end position="505"/>
    </location>
</feature>
<protein>
    <recommendedName>
        <fullName evidence="2">Peptidase M28 domain-containing protein</fullName>
    </recommendedName>
</protein>
<keyword evidence="1" id="KW-1133">Transmembrane helix</keyword>
<feature type="transmembrane region" description="Helical" evidence="1">
    <location>
        <begin position="511"/>
        <end position="531"/>
    </location>
</feature>
<feature type="transmembrane region" description="Helical" evidence="1">
    <location>
        <begin position="363"/>
        <end position="385"/>
    </location>
</feature>
<evidence type="ECO:0000259" key="2">
    <source>
        <dbReference type="Pfam" id="PF04389"/>
    </source>
</evidence>
<keyword evidence="1" id="KW-0472">Membrane</keyword>
<dbReference type="InterPro" id="IPR007484">
    <property type="entry name" value="Peptidase_M28"/>
</dbReference>
<dbReference type="InterPro" id="IPR045175">
    <property type="entry name" value="M28_fam"/>
</dbReference>
<gene>
    <name evidence="3" type="ORF">GGR32_000543</name>
</gene>
<dbReference type="GO" id="GO:0008235">
    <property type="term" value="F:metalloexopeptidase activity"/>
    <property type="evidence" value="ECO:0007669"/>
    <property type="project" value="InterPro"/>
</dbReference>
<evidence type="ECO:0000313" key="3">
    <source>
        <dbReference type="EMBL" id="MBB4118269.1"/>
    </source>
</evidence>
<feature type="transmembrane region" description="Helical" evidence="1">
    <location>
        <begin position="405"/>
        <end position="422"/>
    </location>
</feature>
<dbReference type="Proteomes" id="UP000553034">
    <property type="component" value="Unassembled WGS sequence"/>
</dbReference>
<keyword evidence="1" id="KW-0812">Transmembrane</keyword>
<dbReference type="SUPFAM" id="SSF53187">
    <property type="entry name" value="Zn-dependent exopeptidases"/>
    <property type="match status" value="1"/>
</dbReference>
<dbReference type="PANTHER" id="PTHR12147">
    <property type="entry name" value="METALLOPEPTIDASE M28 FAMILY MEMBER"/>
    <property type="match status" value="1"/>
</dbReference>
<dbReference type="RefSeq" id="WP_183476099.1">
    <property type="nucleotide sequence ID" value="NZ_JACIFO010000002.1"/>
</dbReference>
<dbReference type="GO" id="GO:0006508">
    <property type="term" value="P:proteolysis"/>
    <property type="evidence" value="ECO:0007669"/>
    <property type="project" value="InterPro"/>
</dbReference>
<dbReference type="AlphaFoldDB" id="A0A840EIR2"/>
<dbReference type="Gene3D" id="3.40.630.10">
    <property type="entry name" value="Zn peptidases"/>
    <property type="match status" value="1"/>
</dbReference>